<evidence type="ECO:0000313" key="2">
    <source>
        <dbReference type="Proteomes" id="UP000499080"/>
    </source>
</evidence>
<dbReference type="AlphaFoldDB" id="A0A4Y2CIC5"/>
<accession>A0A4Y2CIC5</accession>
<dbReference type="Proteomes" id="UP000499080">
    <property type="component" value="Unassembled WGS sequence"/>
</dbReference>
<organism evidence="1 2">
    <name type="scientific">Araneus ventricosus</name>
    <name type="common">Orbweaver spider</name>
    <name type="synonym">Epeira ventricosa</name>
    <dbReference type="NCBI Taxonomy" id="182803"/>
    <lineage>
        <taxon>Eukaryota</taxon>
        <taxon>Metazoa</taxon>
        <taxon>Ecdysozoa</taxon>
        <taxon>Arthropoda</taxon>
        <taxon>Chelicerata</taxon>
        <taxon>Arachnida</taxon>
        <taxon>Araneae</taxon>
        <taxon>Araneomorphae</taxon>
        <taxon>Entelegynae</taxon>
        <taxon>Araneoidea</taxon>
        <taxon>Araneidae</taxon>
        <taxon>Araneus</taxon>
    </lineage>
</organism>
<reference evidence="1 2" key="1">
    <citation type="journal article" date="2019" name="Sci. Rep.">
        <title>Orb-weaving spider Araneus ventricosus genome elucidates the spidroin gene catalogue.</title>
        <authorList>
            <person name="Kono N."/>
            <person name="Nakamura H."/>
            <person name="Ohtoshi R."/>
            <person name="Moran D.A.P."/>
            <person name="Shinohara A."/>
            <person name="Yoshida Y."/>
            <person name="Fujiwara M."/>
            <person name="Mori M."/>
            <person name="Tomita M."/>
            <person name="Arakawa K."/>
        </authorList>
    </citation>
    <scope>NUCLEOTIDE SEQUENCE [LARGE SCALE GENOMIC DNA]</scope>
</reference>
<comment type="caution">
    <text evidence="1">The sequence shown here is derived from an EMBL/GenBank/DDBJ whole genome shotgun (WGS) entry which is preliminary data.</text>
</comment>
<dbReference type="SUPFAM" id="SSF56854">
    <property type="entry name" value="Bcl-2 inhibitors of programmed cell death"/>
    <property type="match status" value="1"/>
</dbReference>
<evidence type="ECO:0000313" key="1">
    <source>
        <dbReference type="EMBL" id="GBM03487.1"/>
    </source>
</evidence>
<dbReference type="GO" id="GO:0042981">
    <property type="term" value="P:regulation of apoptotic process"/>
    <property type="evidence" value="ECO:0007669"/>
    <property type="project" value="InterPro"/>
</dbReference>
<gene>
    <name evidence="1" type="ORF">AVEN_95386_1</name>
</gene>
<name>A0A4Y2CIC5_ARAVE</name>
<dbReference type="InterPro" id="IPR036834">
    <property type="entry name" value="Bcl-2-like_sf"/>
</dbReference>
<dbReference type="EMBL" id="BGPR01000192">
    <property type="protein sequence ID" value="GBM03487.1"/>
    <property type="molecule type" value="Genomic_DNA"/>
</dbReference>
<proteinExistence type="predicted"/>
<feature type="non-terminal residue" evidence="1">
    <location>
        <position position="165"/>
    </location>
</feature>
<keyword evidence="2" id="KW-1185">Reference proteome</keyword>
<protein>
    <submittedName>
        <fullName evidence="1">Uncharacterized protein</fullName>
    </submittedName>
</protein>
<sequence length="165" mass="19089">MNCFLEAILLAEDLMKYVFRKCGLNYVPRSDCATKRHWEHIGMSPFRLVIGNAIFIGIDENLHELYIMFQQEFESTLDAISFRRHAMKLVPDWFPEGYHPICFIEFCVMMISTAISFHIAGYHEISSCASEVIATVLTRQMLTNEFKENGGWQELVKVSTELVIL</sequence>